<dbReference type="AlphaFoldDB" id="A0A520KWK6"/>
<dbReference type="PANTHER" id="PTHR39640:SF1">
    <property type="entry name" value="DUF790 FAMILY PROTEIN"/>
    <property type="match status" value="1"/>
</dbReference>
<evidence type="ECO:0000313" key="2">
    <source>
        <dbReference type="Proteomes" id="UP000320766"/>
    </source>
</evidence>
<dbReference type="PIRSF" id="PIRSF019435">
    <property type="entry name" value="UCP019435"/>
    <property type="match status" value="1"/>
</dbReference>
<dbReference type="Proteomes" id="UP000320766">
    <property type="component" value="Unassembled WGS sequence"/>
</dbReference>
<sequence>MLPSELLIARTYKGTIKPVFSPLTGERLQMAKELLNTFSSFVGKKKGELSEVLELYEGLEYDHRFIRGLTTILERRCRFESVSKIDPIKARRSVFEEANRTLVIDEKRREEVLTSVASSLNVSVSELERSLWADYEEELILKDFITIKPEYLLKSYNLSLAQTMLFNAMNTNFAVGNNYQRIFGRLKYLGLMYSIEHDEKERYRVFVDGPLSLFKFTKRYGTSLAKLLPTIMTADSWEVDADIVRDVGGVPRVLKFHIDVKERDKFPELSGSGEEKFDSDVELNFFNGFNSSKTGWTLMREPEMMIAGPYVFIPDFIFEKGEIKCYMEIVGFWTEDYLNKKIGKLKAIEEDKMIIAVDESLACSSIRDIGGGKEIIFYRKKVPLKPILRFLRGIEEKHIESELNRLKSTKIKLEGGVLNVAEAARHYGVSRGAMKRLPLLNYKMMGDVIVSEDTVRSLSEMIEGCDNYADVVGLIESKGIPGKNAPLILEAIGYTVKWDGLNIEDAKVVKSKSKAED</sequence>
<organism evidence="1 2">
    <name type="scientific">Candidatus Methanolliviera hydrocarbonicum</name>
    <dbReference type="NCBI Taxonomy" id="2491085"/>
    <lineage>
        <taxon>Archaea</taxon>
        <taxon>Methanobacteriati</taxon>
        <taxon>Methanobacteriota</taxon>
        <taxon>Candidatus Methanoliparia</taxon>
        <taxon>Candidatus Methanoliparales</taxon>
        <taxon>Candidatus Methanollivieraceae</taxon>
        <taxon>Candidatus Methanolliviera</taxon>
    </lineage>
</organism>
<dbReference type="EMBL" id="RXIL01000079">
    <property type="protein sequence ID" value="RZN69385.1"/>
    <property type="molecule type" value="Genomic_DNA"/>
</dbReference>
<reference evidence="1 2" key="1">
    <citation type="journal article" date="2019" name="Nat. Microbiol.">
        <title>Wide diversity of methane and short-chain alkane metabolisms in uncultured archaea.</title>
        <authorList>
            <person name="Borrel G."/>
            <person name="Adam P.S."/>
            <person name="McKay L.J."/>
            <person name="Chen L.X."/>
            <person name="Sierra-Garcia I.N."/>
            <person name="Sieber C.M."/>
            <person name="Letourneur Q."/>
            <person name="Ghozlane A."/>
            <person name="Andersen G.L."/>
            <person name="Li W.J."/>
            <person name="Hallam S.J."/>
            <person name="Muyzer G."/>
            <person name="de Oliveira V.M."/>
            <person name="Inskeep W.P."/>
            <person name="Banfield J.F."/>
            <person name="Gribaldo S."/>
        </authorList>
    </citation>
    <scope>NUCLEOTIDE SEQUENCE [LARGE SCALE GENOMIC DNA]</scope>
    <source>
        <strain evidence="1">NM1b</strain>
    </source>
</reference>
<name>A0A520KWK6_9EURY</name>
<dbReference type="PANTHER" id="PTHR39640">
    <property type="entry name" value="VNG6129C"/>
    <property type="match status" value="1"/>
</dbReference>
<accession>A0A520KWK6</accession>
<comment type="caution">
    <text evidence="1">The sequence shown here is derived from an EMBL/GenBank/DDBJ whole genome shotgun (WGS) entry which is preliminary data.</text>
</comment>
<dbReference type="InterPro" id="IPR008508">
    <property type="entry name" value="Bax1"/>
</dbReference>
<gene>
    <name evidence="1" type="ORF">EF807_04565</name>
</gene>
<evidence type="ECO:0000313" key="1">
    <source>
        <dbReference type="EMBL" id="RZN69385.1"/>
    </source>
</evidence>
<proteinExistence type="predicted"/>
<protein>
    <submittedName>
        <fullName evidence="1">DUF790 family protein</fullName>
    </submittedName>
</protein>
<dbReference type="Pfam" id="PF05626">
    <property type="entry name" value="DUF790"/>
    <property type="match status" value="1"/>
</dbReference>